<dbReference type="InterPro" id="IPR036890">
    <property type="entry name" value="HATPase_C_sf"/>
</dbReference>
<dbReference type="NCBIfam" id="NF041045">
    <property type="entry name" value="RsbA_anti_sig"/>
    <property type="match status" value="1"/>
</dbReference>
<evidence type="ECO:0000256" key="1">
    <source>
        <dbReference type="ARBA" id="ARBA00022527"/>
    </source>
</evidence>
<dbReference type="GO" id="GO:0004674">
    <property type="term" value="F:protein serine/threonine kinase activity"/>
    <property type="evidence" value="ECO:0007669"/>
    <property type="project" value="UniProtKB-KW"/>
</dbReference>
<dbReference type="SUPFAM" id="SSF55874">
    <property type="entry name" value="ATPase domain of HSP90 chaperone/DNA topoisomerase II/histidine kinase"/>
    <property type="match status" value="1"/>
</dbReference>
<name>A0A8J3S445_PLARO</name>
<feature type="domain" description="MEDS" evidence="3">
    <location>
        <begin position="15"/>
        <end position="145"/>
    </location>
</feature>
<dbReference type="EMBL" id="BOOI01000025">
    <property type="protein sequence ID" value="GIH84669.1"/>
    <property type="molecule type" value="Genomic_DNA"/>
</dbReference>
<keyword evidence="5" id="KW-1185">Reference proteome</keyword>
<feature type="domain" description="Histidine kinase/HSP90-like ATPase" evidence="2">
    <location>
        <begin position="193"/>
        <end position="305"/>
    </location>
</feature>
<dbReference type="Pfam" id="PF13581">
    <property type="entry name" value="HATPase_c_2"/>
    <property type="match status" value="1"/>
</dbReference>
<dbReference type="RefSeq" id="WP_189241954.1">
    <property type="nucleotide sequence ID" value="NZ_BMQP01000006.1"/>
</dbReference>
<accession>A0A8J3S445</accession>
<protein>
    <submittedName>
        <fullName evidence="4">Anti-sigma regulatory factor</fullName>
    </submittedName>
</protein>
<sequence length="311" mass="33716">MQPTRAPVASGPFAHTAVAYGSDEDFLTLVPPLVADALRDDRDVLVVTCERKLGLLDGVLGEDARRIDREVTEHWHVSPGRTLAAHHEYARRGRQTTIISEPPWSAWDERQTLEWVRYESAINVALAGLPTAVWCLHDRAAAPGHLAHTHPAHLNAHGVEPNDLYTPPERLVLPGDGSPLADPPATAVVTAFTAETMGGLRRAVTAQAREAGMDRNLVASFVLSVSEIAANSVEHGAGHGRVTVWAEGDKLVGEVTDSGGGLDDPLAGYRPPEPESLRGYGLWISRQLCDRVEIRSSPGLLRIRLHMSLRP</sequence>
<proteinExistence type="predicted"/>
<keyword evidence="1" id="KW-0418">Kinase</keyword>
<evidence type="ECO:0000313" key="4">
    <source>
        <dbReference type="EMBL" id="GIH84669.1"/>
    </source>
</evidence>
<comment type="caution">
    <text evidence="4">The sequence shown here is derived from an EMBL/GenBank/DDBJ whole genome shotgun (WGS) entry which is preliminary data.</text>
</comment>
<gene>
    <name evidence="4" type="ORF">Pro02_30770</name>
</gene>
<dbReference type="Pfam" id="PF14417">
    <property type="entry name" value="MEDS"/>
    <property type="match status" value="1"/>
</dbReference>
<keyword evidence="1" id="KW-0808">Transferase</keyword>
<evidence type="ECO:0000259" key="2">
    <source>
        <dbReference type="Pfam" id="PF13581"/>
    </source>
</evidence>
<dbReference type="PANTHER" id="PTHR35526:SF3">
    <property type="entry name" value="ANTI-SIGMA-F FACTOR RSBW"/>
    <property type="match status" value="1"/>
</dbReference>
<evidence type="ECO:0000259" key="3">
    <source>
        <dbReference type="Pfam" id="PF14417"/>
    </source>
</evidence>
<dbReference type="InterPro" id="IPR050267">
    <property type="entry name" value="Anti-sigma-factor_SerPK"/>
</dbReference>
<dbReference type="InterPro" id="IPR047718">
    <property type="entry name" value="RsbA-like_anti_sig"/>
</dbReference>
<dbReference type="PANTHER" id="PTHR35526">
    <property type="entry name" value="ANTI-SIGMA-F FACTOR RSBW-RELATED"/>
    <property type="match status" value="1"/>
</dbReference>
<keyword evidence="1" id="KW-0723">Serine/threonine-protein kinase</keyword>
<dbReference type="AlphaFoldDB" id="A0A8J3S445"/>
<organism evidence="4 5">
    <name type="scientific">Planobispora rosea</name>
    <dbReference type="NCBI Taxonomy" id="35762"/>
    <lineage>
        <taxon>Bacteria</taxon>
        <taxon>Bacillati</taxon>
        <taxon>Actinomycetota</taxon>
        <taxon>Actinomycetes</taxon>
        <taxon>Streptosporangiales</taxon>
        <taxon>Streptosporangiaceae</taxon>
        <taxon>Planobispora</taxon>
    </lineage>
</organism>
<dbReference type="InterPro" id="IPR025847">
    <property type="entry name" value="MEDS_domain"/>
</dbReference>
<dbReference type="InterPro" id="IPR003594">
    <property type="entry name" value="HATPase_dom"/>
</dbReference>
<reference evidence="4" key="1">
    <citation type="submission" date="2021-01" db="EMBL/GenBank/DDBJ databases">
        <title>Whole genome shotgun sequence of Planobispora rosea NBRC 15558.</title>
        <authorList>
            <person name="Komaki H."/>
            <person name="Tamura T."/>
        </authorList>
    </citation>
    <scope>NUCLEOTIDE SEQUENCE</scope>
    <source>
        <strain evidence="4">NBRC 15558</strain>
    </source>
</reference>
<evidence type="ECO:0000313" key="5">
    <source>
        <dbReference type="Proteomes" id="UP000655044"/>
    </source>
</evidence>
<dbReference type="Gene3D" id="3.30.565.10">
    <property type="entry name" value="Histidine kinase-like ATPase, C-terminal domain"/>
    <property type="match status" value="1"/>
</dbReference>
<dbReference type="CDD" id="cd16936">
    <property type="entry name" value="HATPase_RsbW-like"/>
    <property type="match status" value="1"/>
</dbReference>
<dbReference type="Proteomes" id="UP000655044">
    <property type="component" value="Unassembled WGS sequence"/>
</dbReference>